<dbReference type="Gene3D" id="3.30.70.100">
    <property type="match status" value="1"/>
</dbReference>
<sequence>MIVHNIAFKLAETDPRVRAEQTAEFARRIRDLGGKVPGLQSISVGTDVGRIADHYDLVLVSHHDSYEDLEAYQAHPLHVEVIEFGKTIVSARACVDYEVA</sequence>
<protein>
    <recommendedName>
        <fullName evidence="1">Stress-response A/B barrel domain-containing protein</fullName>
    </recommendedName>
</protein>
<proteinExistence type="predicted"/>
<evidence type="ECO:0000313" key="3">
    <source>
        <dbReference type="Proteomes" id="UP001501004"/>
    </source>
</evidence>
<keyword evidence="3" id="KW-1185">Reference proteome</keyword>
<dbReference type="RefSeq" id="WP_344753919.1">
    <property type="nucleotide sequence ID" value="NZ_BAABAE010000002.1"/>
</dbReference>
<dbReference type="PANTHER" id="PTHR37832:SF1">
    <property type="entry name" value="STRESS-RESPONSE A_B BARREL DOMAIN-CONTAINING PROTEIN"/>
    <property type="match status" value="1"/>
</dbReference>
<evidence type="ECO:0000313" key="2">
    <source>
        <dbReference type="EMBL" id="GAA3734142.1"/>
    </source>
</evidence>
<gene>
    <name evidence="2" type="ORF">GCM10022239_07850</name>
</gene>
<evidence type="ECO:0000259" key="1">
    <source>
        <dbReference type="PROSITE" id="PS51502"/>
    </source>
</evidence>
<dbReference type="PANTHER" id="PTHR37832">
    <property type="entry name" value="BLL2683 PROTEIN"/>
    <property type="match status" value="1"/>
</dbReference>
<organism evidence="2 3">
    <name type="scientific">Leifsonella bigeumensis</name>
    <dbReference type="NCBI Taxonomy" id="433643"/>
    <lineage>
        <taxon>Bacteria</taxon>
        <taxon>Bacillati</taxon>
        <taxon>Actinomycetota</taxon>
        <taxon>Actinomycetes</taxon>
        <taxon>Micrococcales</taxon>
        <taxon>Microbacteriaceae</taxon>
        <taxon>Leifsonella</taxon>
    </lineage>
</organism>
<accession>A0ABP7FA62</accession>
<dbReference type="SUPFAM" id="SSF54909">
    <property type="entry name" value="Dimeric alpha+beta barrel"/>
    <property type="match status" value="1"/>
</dbReference>
<dbReference type="SMART" id="SM00886">
    <property type="entry name" value="Dabb"/>
    <property type="match status" value="1"/>
</dbReference>
<comment type="caution">
    <text evidence="2">The sequence shown here is derived from an EMBL/GenBank/DDBJ whole genome shotgun (WGS) entry which is preliminary data.</text>
</comment>
<dbReference type="PROSITE" id="PS51502">
    <property type="entry name" value="S_R_A_B_BARREL"/>
    <property type="match status" value="1"/>
</dbReference>
<dbReference type="EMBL" id="BAABAE010000002">
    <property type="protein sequence ID" value="GAA3734142.1"/>
    <property type="molecule type" value="Genomic_DNA"/>
</dbReference>
<dbReference type="InterPro" id="IPR011008">
    <property type="entry name" value="Dimeric_a/b-barrel"/>
</dbReference>
<dbReference type="Pfam" id="PF07876">
    <property type="entry name" value="Dabb"/>
    <property type="match status" value="1"/>
</dbReference>
<name>A0ABP7FA62_9MICO</name>
<dbReference type="InterPro" id="IPR013097">
    <property type="entry name" value="Dabb"/>
</dbReference>
<feature type="domain" description="Stress-response A/B barrel" evidence="1">
    <location>
        <begin position="2"/>
        <end position="97"/>
    </location>
</feature>
<reference evidence="3" key="1">
    <citation type="journal article" date="2019" name="Int. J. Syst. Evol. Microbiol.">
        <title>The Global Catalogue of Microorganisms (GCM) 10K type strain sequencing project: providing services to taxonomists for standard genome sequencing and annotation.</title>
        <authorList>
            <consortium name="The Broad Institute Genomics Platform"/>
            <consortium name="The Broad Institute Genome Sequencing Center for Infectious Disease"/>
            <person name="Wu L."/>
            <person name="Ma J."/>
        </authorList>
    </citation>
    <scope>NUCLEOTIDE SEQUENCE [LARGE SCALE GENOMIC DNA]</scope>
    <source>
        <strain evidence="3">JCM 16949</strain>
    </source>
</reference>
<dbReference type="Proteomes" id="UP001501004">
    <property type="component" value="Unassembled WGS sequence"/>
</dbReference>